<keyword evidence="7 22" id="KW-0479">Metal-binding</keyword>
<evidence type="ECO:0000256" key="7">
    <source>
        <dbReference type="ARBA" id="ARBA00022723"/>
    </source>
</evidence>
<evidence type="ECO:0000256" key="16">
    <source>
        <dbReference type="ARBA" id="ARBA00049128"/>
    </source>
</evidence>
<feature type="binding site" evidence="22">
    <location>
        <position position="651"/>
    </location>
    <ligand>
        <name>Mg(2+)</name>
        <dbReference type="ChEBI" id="CHEBI:18420"/>
    </ligand>
</feature>
<feature type="binding site" evidence="21">
    <location>
        <position position="826"/>
    </location>
    <ligand>
        <name>ATP</name>
        <dbReference type="ChEBI" id="CHEBI:30616"/>
    </ligand>
</feature>
<dbReference type="GO" id="GO:1990531">
    <property type="term" value="C:phospholipid-translocating ATPase complex"/>
    <property type="evidence" value="ECO:0007669"/>
    <property type="project" value="UniProtKB-ARBA"/>
</dbReference>
<dbReference type="Gene3D" id="3.40.50.1000">
    <property type="entry name" value="HAD superfamily/HAD-like"/>
    <property type="match status" value="1"/>
</dbReference>
<dbReference type="PRINTS" id="PR00119">
    <property type="entry name" value="CATATPASE"/>
</dbReference>
<keyword evidence="10 22" id="KW-0460">Magnesium</keyword>
<dbReference type="InterPro" id="IPR036412">
    <property type="entry name" value="HAD-like_sf"/>
</dbReference>
<dbReference type="InterPro" id="IPR032631">
    <property type="entry name" value="P-type_ATPase_N"/>
</dbReference>
<keyword evidence="6 23" id="KW-0812">Transmembrane</keyword>
<dbReference type="NCBIfam" id="TIGR01494">
    <property type="entry name" value="ATPase_P-type"/>
    <property type="match status" value="1"/>
</dbReference>
<dbReference type="SFLD" id="SFLDS00003">
    <property type="entry name" value="Haloacid_Dehalogenase"/>
    <property type="match status" value="1"/>
</dbReference>
<feature type="binding site" evidence="21">
    <location>
        <position position="966"/>
    </location>
    <ligand>
        <name>ATP</name>
        <dbReference type="ChEBI" id="CHEBI:30616"/>
    </ligand>
</feature>
<gene>
    <name evidence="27" type="ORF">WHR41_04971</name>
</gene>
<dbReference type="EC" id="7.6.2.1" evidence="23"/>
<feature type="transmembrane region" description="Helical" evidence="23">
    <location>
        <begin position="584"/>
        <end position="605"/>
    </location>
</feature>
<protein>
    <recommendedName>
        <fullName evidence="23">Phospholipid-transporting ATPase</fullName>
        <ecNumber evidence="23">7.6.2.1</ecNumber>
    </recommendedName>
</protein>
<dbReference type="SUPFAM" id="SSF81653">
    <property type="entry name" value="Calcium ATPase, transduction domain A"/>
    <property type="match status" value="1"/>
</dbReference>
<evidence type="ECO:0000256" key="19">
    <source>
        <dbReference type="ARBA" id="ARBA00052223"/>
    </source>
</evidence>
<dbReference type="Gene3D" id="3.40.1110.10">
    <property type="entry name" value="Calcium-transporting ATPase, cytoplasmic domain N"/>
    <property type="match status" value="1"/>
</dbReference>
<feature type="binding site" evidence="21">
    <location>
        <position position="964"/>
    </location>
    <ligand>
        <name>ATP</name>
        <dbReference type="ChEBI" id="CHEBI:30616"/>
    </ligand>
</feature>
<feature type="binding site" evidence="21">
    <location>
        <position position="1099"/>
    </location>
    <ligand>
        <name>ATP</name>
        <dbReference type="ChEBI" id="CHEBI:30616"/>
    </ligand>
</feature>
<sequence>MAPTPHEEADADQPDRSAPTKRIRWATQRVGGRSGTQKRKSIFNRHLNRMGSTKEKRESAGEDLKGSGPEEDEKTAGEQPSNRVIYFNQPLPPEAKDSDGHPLVHYKRNKIRTAKYTPISFIPKNLWLQFHNIANVYFLFIIILSIFPIFGAENPGLSAVPLIVIIVVTAVKDGIEDWRRTVLDNELNNAPVHRLVDWQNVNTADEVINPWRKFKKANTRLILWIWQQWKSQKEKKQEKKEQKGKGYTDRALDQAADAHDDRRYSVWSRALDDDDEMEARENENGDMEMTPVPSPNQKQHEGNEYISGNDMVREMDNAAAQPGDARQRLQVPAPGNPAPAKTPIPKRFYGSLVDYSIDAPETARFKKDYWKSVQVGDFVRLYNEEEIPADIIVLSTSDADGACYVETKNLDGETNLKVRQALHTGRKVRRARDCERTHFRLESEPPHANLYSYSGAVRWMQKDAAHPGAEPKEMAEPVGINNMLLRGCTLRNTDWIVGIVAFTGEETKIMLNSGITPTKRAQVSKDLNGNVLYNFVILFIMCLVAAVVQGTTFGRGNESLNYFEVSEPGGEPGYGSNPGINGFITFWAAVILFQNLVPISLYISLEIVRTAQAFFIYSDTFMYYEKIDYPCTPKSWNISDDVGQIEYIFSDKTGTLTQNVMEFKKCTINGVPYGEAYTEAQAGMQKRQGIDTDTAGAQAREQIARDRERMLQDLRRMHDNPYLRDEDITFVAPDFVNDMAGDSGNVQKEANKQFMLALALCHTVITERTPGDPPSIEFKAQSPDEAALVATAKDVGFTVMGRSNDGIIINQHGVEQEYTVLNTLEFNSTRKRMSAIMRMPNGKIILFCKGADSIIYSRLKRGEQAELRKTTAEHLEMFAREGLRTLCIAMREIGEEEYQKWNVEHDLAAASVQDREDKLETVSDAIERELTLIGGTAIEDRLQDGVPDSIAILAQAGIKLWVLTGDKVETAINIGFSCNLLDNDMDLILLQLEEDSVDFAEKELDRHLANFGKTGSDEELKAAKKNHEPPAPTHALVIDGDSLKLCLDDRIRQKFLLLCKECRSVLCCRVSPAQKAAVVRMVKNSLEVMTLSIGDGANDVAMIQEAHVGVGIAGEEGRQAVMSADYAIGQFRFLTRLVLVHGRWSYRRLSETIANFFYKNIVWTFALFWYQIYANFDCSYAFDYTYILLYNLAFTSLLVIFMGILDQDVDDKVSIAVPQLYRRGIERKEWTQLKFWIYMIDGLYQSVICFYFPYLLFRVGNFVTEEGLNINDYKRFGVYIATPAVIVVNAYLMLNTYRWDWFMMLIAVISTLLIFFWTGVYTSFTAGFTFYGAGSQVFGELSFWAICLIAVILCLLPRFLSKAIQKIYFPRDVDIIREQIRQGKFDYLKGVEPANVSLASADKLAGSASSSEISKPSDKSKSHDYKMSEDMRPMYPPSVAPTATTHNPRSHNGSDGTDYTGHQRFSLDRQFPHVSTDNSHAHHNFEADTPTTPVIASPVDHDANPREAFSKNNNRYSYDRPRPSFDRLRSSCDRTRASFEASRDFTSAAYLARVESSQSTGSGQPEAGDRPHRASLQVGSASHSREPSSSRRHDVSDEFR</sequence>
<reference evidence="27 28" key="1">
    <citation type="journal article" date="2020" name="Microbiol. Resour. Announc.">
        <title>Draft Genome Sequence of a Cladosporium Species Isolated from the Mesophotic Ascidian Didemnum maculosum.</title>
        <authorList>
            <person name="Gioti A."/>
            <person name="Siaperas R."/>
            <person name="Nikolaivits E."/>
            <person name="Le Goff G."/>
            <person name="Ouazzani J."/>
            <person name="Kotoulas G."/>
            <person name="Topakas E."/>
        </authorList>
    </citation>
    <scope>NUCLEOTIDE SEQUENCE [LARGE SCALE GENOMIC DNA]</scope>
    <source>
        <strain evidence="27 28">TM138-S3</strain>
    </source>
</reference>
<evidence type="ECO:0000256" key="9">
    <source>
        <dbReference type="ARBA" id="ARBA00022840"/>
    </source>
</evidence>
<dbReference type="Pfam" id="PF13246">
    <property type="entry name" value="Cation_ATPase"/>
    <property type="match status" value="1"/>
</dbReference>
<evidence type="ECO:0000313" key="28">
    <source>
        <dbReference type="Proteomes" id="UP000803884"/>
    </source>
</evidence>
<dbReference type="PANTHER" id="PTHR24092">
    <property type="entry name" value="PROBABLE PHOSPHOLIPID-TRANSPORTING ATPASE"/>
    <property type="match status" value="1"/>
</dbReference>
<proteinExistence type="inferred from homology"/>
<feature type="region of interest" description="Disordered" evidence="24">
    <location>
        <begin position="319"/>
        <end position="344"/>
    </location>
</feature>
<dbReference type="InterPro" id="IPR023299">
    <property type="entry name" value="ATPase_P-typ_cyto_dom_N"/>
</dbReference>
<dbReference type="Gene3D" id="2.70.150.10">
    <property type="entry name" value="Calcium-transporting ATPase, cytoplasmic transduction domain A"/>
    <property type="match status" value="1"/>
</dbReference>
<comment type="similarity">
    <text evidence="3 23">Belongs to the cation transport ATPase (P-type) (TC 3.A.3) family. Type IV subfamily.</text>
</comment>
<dbReference type="SUPFAM" id="SSF81665">
    <property type="entry name" value="Calcium ATPase, transmembrane domain M"/>
    <property type="match status" value="1"/>
</dbReference>
<dbReference type="GO" id="GO:0140346">
    <property type="term" value="F:phosphatidylserine flippase activity"/>
    <property type="evidence" value="ECO:0007669"/>
    <property type="project" value="UniProtKB-ARBA"/>
</dbReference>
<feature type="transmembrane region" description="Helical" evidence="23">
    <location>
        <begin position="133"/>
        <end position="150"/>
    </location>
</feature>
<dbReference type="InterPro" id="IPR044492">
    <property type="entry name" value="P_typ_ATPase_HD_dom"/>
</dbReference>
<dbReference type="FunFam" id="3.40.50.1000:FF:000108">
    <property type="entry name" value="Phospholipid-transporting ATPase"/>
    <property type="match status" value="1"/>
</dbReference>
<evidence type="ECO:0000256" key="22">
    <source>
        <dbReference type="PIRSR" id="PIRSR606539-3"/>
    </source>
</evidence>
<evidence type="ECO:0000256" key="12">
    <source>
        <dbReference type="ARBA" id="ARBA00022989"/>
    </source>
</evidence>
<feature type="binding site" evidence="21">
    <location>
        <position position="652"/>
    </location>
    <ligand>
        <name>ATP</name>
        <dbReference type="ChEBI" id="CHEBI:30616"/>
    </ligand>
</feature>
<evidence type="ECO:0000256" key="1">
    <source>
        <dbReference type="ARBA" id="ARBA00001946"/>
    </source>
</evidence>
<dbReference type="GO" id="GO:0005524">
    <property type="term" value="F:ATP binding"/>
    <property type="evidence" value="ECO:0007669"/>
    <property type="project" value="UniProtKB-UniRule"/>
</dbReference>
<feature type="transmembrane region" description="Helical" evidence="23">
    <location>
        <begin position="1341"/>
        <end position="1361"/>
    </location>
</feature>
<feature type="binding site" evidence="21">
    <location>
        <position position="849"/>
    </location>
    <ligand>
        <name>ATP</name>
        <dbReference type="ChEBI" id="CHEBI:30616"/>
    </ligand>
</feature>
<comment type="catalytic activity">
    <reaction evidence="19">
        <text>a 1,2-diacyl-sn-glycero-3-phosphocholine(out) + ATP + H2O = a 1,2-diacyl-sn-glycero-3-phosphocholine(in) + ADP + phosphate + H(+)</text>
        <dbReference type="Rhea" id="RHEA:38583"/>
        <dbReference type="ChEBI" id="CHEBI:15377"/>
        <dbReference type="ChEBI" id="CHEBI:15378"/>
        <dbReference type="ChEBI" id="CHEBI:30616"/>
        <dbReference type="ChEBI" id="CHEBI:43474"/>
        <dbReference type="ChEBI" id="CHEBI:57643"/>
        <dbReference type="ChEBI" id="CHEBI:456216"/>
    </reaction>
    <physiologicalReaction direction="left-to-right" evidence="19">
        <dbReference type="Rhea" id="RHEA:38584"/>
    </physiologicalReaction>
</comment>
<dbReference type="GO" id="GO:0007163">
    <property type="term" value="P:establishment or maintenance of cell polarity"/>
    <property type="evidence" value="ECO:0007669"/>
    <property type="project" value="UniProtKB-ARBA"/>
</dbReference>
<keyword evidence="4" id="KW-0813">Transport</keyword>
<feature type="compositionally biased region" description="Basic and acidic residues" evidence="24">
    <location>
        <begin position="234"/>
        <end position="264"/>
    </location>
</feature>
<evidence type="ECO:0000256" key="11">
    <source>
        <dbReference type="ARBA" id="ARBA00022967"/>
    </source>
</evidence>
<feature type="binding site" evidence="22">
    <location>
        <position position="1095"/>
    </location>
    <ligand>
        <name>Mg(2+)</name>
        <dbReference type="ChEBI" id="CHEBI:18420"/>
    </ligand>
</feature>
<dbReference type="RefSeq" id="XP_069229027.1">
    <property type="nucleotide sequence ID" value="XM_069373577.1"/>
</dbReference>
<evidence type="ECO:0000256" key="23">
    <source>
        <dbReference type="RuleBase" id="RU362033"/>
    </source>
</evidence>
<dbReference type="Proteomes" id="UP000803884">
    <property type="component" value="Unassembled WGS sequence"/>
</dbReference>
<organism evidence="27 28">
    <name type="scientific">Cladosporium halotolerans</name>
    <dbReference type="NCBI Taxonomy" id="1052096"/>
    <lineage>
        <taxon>Eukaryota</taxon>
        <taxon>Fungi</taxon>
        <taxon>Dikarya</taxon>
        <taxon>Ascomycota</taxon>
        <taxon>Pezizomycotina</taxon>
        <taxon>Dothideomycetes</taxon>
        <taxon>Dothideomycetidae</taxon>
        <taxon>Cladosporiales</taxon>
        <taxon>Cladosporiaceae</taxon>
        <taxon>Cladosporium</taxon>
    </lineage>
</organism>
<evidence type="ECO:0000256" key="24">
    <source>
        <dbReference type="SAM" id="MobiDB-lite"/>
    </source>
</evidence>
<feature type="domain" description="P-type ATPase N-terminal" evidence="25">
    <location>
        <begin position="103"/>
        <end position="154"/>
    </location>
</feature>
<feature type="binding site" evidence="22">
    <location>
        <position position="653"/>
    </location>
    <ligand>
        <name>Mg(2+)</name>
        <dbReference type="ChEBI" id="CHEBI:18420"/>
    </ligand>
</feature>
<feature type="binding site" evidence="21">
    <location>
        <position position="651"/>
    </location>
    <ligand>
        <name>ATP</name>
        <dbReference type="ChEBI" id="CHEBI:30616"/>
    </ligand>
</feature>
<feature type="region of interest" description="Disordered" evidence="24">
    <location>
        <begin position="1408"/>
        <end position="1463"/>
    </location>
</feature>
<feature type="transmembrane region" description="Helical" evidence="23">
    <location>
        <begin position="1235"/>
        <end position="1256"/>
    </location>
</feature>
<evidence type="ECO:0000256" key="18">
    <source>
        <dbReference type="ARBA" id="ARBA00051303"/>
    </source>
</evidence>
<comment type="catalytic activity">
    <reaction evidence="18">
        <text>a 1,2-diacyl-sn-glycero-3-phospho-L-serine(out) + ATP + H2O = a 1,2-diacyl-sn-glycero-3-phospho-L-serine(in) + ADP + phosphate + H(+)</text>
        <dbReference type="Rhea" id="RHEA:38567"/>
        <dbReference type="ChEBI" id="CHEBI:15377"/>
        <dbReference type="ChEBI" id="CHEBI:15378"/>
        <dbReference type="ChEBI" id="CHEBI:30616"/>
        <dbReference type="ChEBI" id="CHEBI:43474"/>
        <dbReference type="ChEBI" id="CHEBI:57262"/>
        <dbReference type="ChEBI" id="CHEBI:456216"/>
    </reaction>
    <physiologicalReaction direction="left-to-right" evidence="18">
        <dbReference type="Rhea" id="RHEA:38568"/>
    </physiologicalReaction>
</comment>
<comment type="caution">
    <text evidence="27">The sequence shown here is derived from an EMBL/GenBank/DDBJ whole genome shotgun (WGS) entry which is preliminary data.</text>
</comment>
<feature type="compositionally biased region" description="Basic and acidic residues" evidence="24">
    <location>
        <begin position="52"/>
        <end position="65"/>
    </location>
</feature>
<dbReference type="InterPro" id="IPR032630">
    <property type="entry name" value="P_typ_ATPase_c"/>
</dbReference>
<keyword evidence="13" id="KW-0445">Lipid transport</keyword>
<feature type="transmembrane region" description="Helical" evidence="23">
    <location>
        <begin position="156"/>
        <end position="175"/>
    </location>
</feature>
<feature type="binding site" evidence="21">
    <location>
        <position position="884"/>
    </location>
    <ligand>
        <name>ATP</name>
        <dbReference type="ChEBI" id="CHEBI:30616"/>
    </ligand>
</feature>
<feature type="region of interest" description="Disordered" evidence="24">
    <location>
        <begin position="234"/>
        <end position="303"/>
    </location>
</feature>
<feature type="compositionally biased region" description="Basic and acidic residues" evidence="24">
    <location>
        <begin position="1583"/>
        <end position="1600"/>
    </location>
</feature>
<evidence type="ECO:0000256" key="10">
    <source>
        <dbReference type="ARBA" id="ARBA00022842"/>
    </source>
</evidence>
<evidence type="ECO:0000256" key="14">
    <source>
        <dbReference type="ARBA" id="ARBA00023136"/>
    </source>
</evidence>
<dbReference type="SUPFAM" id="SSF56784">
    <property type="entry name" value="HAD-like"/>
    <property type="match status" value="1"/>
</dbReference>
<keyword evidence="14 23" id="KW-0472">Membrane</keyword>
<evidence type="ECO:0000256" key="4">
    <source>
        <dbReference type="ARBA" id="ARBA00022448"/>
    </source>
</evidence>
<dbReference type="InterPro" id="IPR001757">
    <property type="entry name" value="P_typ_ATPase"/>
</dbReference>
<feature type="compositionally biased region" description="Basic and acidic residues" evidence="24">
    <location>
        <begin position="1499"/>
        <end position="1509"/>
    </location>
</feature>
<keyword evidence="12 23" id="KW-1133">Transmembrane helix</keyword>
<evidence type="ECO:0000256" key="3">
    <source>
        <dbReference type="ARBA" id="ARBA00008109"/>
    </source>
</evidence>
<keyword evidence="5" id="KW-1003">Cell membrane</keyword>
<evidence type="ECO:0000259" key="26">
    <source>
        <dbReference type="Pfam" id="PF16212"/>
    </source>
</evidence>
<dbReference type="EMBL" id="JAAQHG020000017">
    <property type="protein sequence ID" value="KAL1585921.1"/>
    <property type="molecule type" value="Genomic_DNA"/>
</dbReference>
<feature type="binding site" evidence="21">
    <location>
        <position position="1075"/>
    </location>
    <ligand>
        <name>ATP</name>
        <dbReference type="ChEBI" id="CHEBI:30616"/>
    </ligand>
</feature>
<evidence type="ECO:0000256" key="17">
    <source>
        <dbReference type="ARBA" id="ARBA00050913"/>
    </source>
</evidence>
<evidence type="ECO:0000256" key="21">
    <source>
        <dbReference type="PIRSR" id="PIRSR606539-2"/>
    </source>
</evidence>
<feature type="region of interest" description="Disordered" evidence="24">
    <location>
        <begin position="1554"/>
        <end position="1600"/>
    </location>
</feature>
<dbReference type="GO" id="GO:0000287">
    <property type="term" value="F:magnesium ion binding"/>
    <property type="evidence" value="ECO:0007669"/>
    <property type="project" value="UniProtKB-UniRule"/>
</dbReference>
<dbReference type="InterPro" id="IPR023214">
    <property type="entry name" value="HAD_sf"/>
</dbReference>
<keyword evidence="9 21" id="KW-0067">ATP-binding</keyword>
<dbReference type="InterPro" id="IPR008250">
    <property type="entry name" value="ATPase_P-typ_transduc_dom_A_sf"/>
</dbReference>
<feature type="compositionally biased region" description="Polar residues" evidence="24">
    <location>
        <begin position="1441"/>
        <end position="1457"/>
    </location>
</feature>
<dbReference type="InterPro" id="IPR018303">
    <property type="entry name" value="ATPase_P-typ_P_site"/>
</dbReference>
<dbReference type="FunFam" id="3.40.50.1000:FF:000001">
    <property type="entry name" value="Phospholipid-transporting ATPase IC"/>
    <property type="match status" value="1"/>
</dbReference>
<feature type="binding site" evidence="21">
    <location>
        <position position="965"/>
    </location>
    <ligand>
        <name>ATP</name>
        <dbReference type="ChEBI" id="CHEBI:30616"/>
    </ligand>
</feature>
<feature type="region of interest" description="Disordered" evidence="24">
    <location>
        <begin position="1498"/>
        <end position="1525"/>
    </location>
</feature>
<feature type="transmembrane region" description="Helical" evidence="23">
    <location>
        <begin position="531"/>
        <end position="553"/>
    </location>
</feature>
<feature type="transmembrane region" description="Helical" evidence="23">
    <location>
        <begin position="1184"/>
        <end position="1205"/>
    </location>
</feature>
<feature type="compositionally biased region" description="Basic residues" evidence="24">
    <location>
        <begin position="36"/>
        <end position="48"/>
    </location>
</feature>
<dbReference type="Pfam" id="PF16212">
    <property type="entry name" value="PhoLip_ATPase_C"/>
    <property type="match status" value="1"/>
</dbReference>
<feature type="transmembrane region" description="Helical" evidence="23">
    <location>
        <begin position="1301"/>
        <end position="1321"/>
    </location>
</feature>
<dbReference type="GeneID" id="96006415"/>
<dbReference type="SFLD" id="SFLDG00002">
    <property type="entry name" value="C1.7:_P-type_atpase_like"/>
    <property type="match status" value="1"/>
</dbReference>
<comment type="subcellular location">
    <subcellularLocation>
        <location evidence="2">Cell membrane</location>
        <topology evidence="2">Multi-pass membrane protein</topology>
    </subcellularLocation>
    <subcellularLocation>
        <location evidence="23">Membrane</location>
        <topology evidence="23">Multi-pass membrane protein</topology>
    </subcellularLocation>
</comment>
<accession>A0AB34KQI6</accession>
<feature type="binding site" evidence="21">
    <location>
        <position position="785"/>
    </location>
    <ligand>
        <name>ATP</name>
        <dbReference type="ChEBI" id="CHEBI:30616"/>
    </ligand>
</feature>
<dbReference type="InterPro" id="IPR006539">
    <property type="entry name" value="P-type_ATPase_IV"/>
</dbReference>
<dbReference type="GO" id="GO:0070867">
    <property type="term" value="C:mating projection tip membrane"/>
    <property type="evidence" value="ECO:0007669"/>
    <property type="project" value="UniProtKB-ARBA"/>
</dbReference>
<comment type="catalytic activity">
    <reaction evidence="16">
        <text>a 1,2-diacyl-sn-glycero-3-phosphoethanolamine(out) + ATP + H2O = a 1,2-diacyl-sn-glycero-3-phosphoethanolamine(in) + ADP + phosphate + H(+)</text>
        <dbReference type="Rhea" id="RHEA:66132"/>
        <dbReference type="ChEBI" id="CHEBI:15377"/>
        <dbReference type="ChEBI" id="CHEBI:15378"/>
        <dbReference type="ChEBI" id="CHEBI:30616"/>
        <dbReference type="ChEBI" id="CHEBI:43474"/>
        <dbReference type="ChEBI" id="CHEBI:64612"/>
        <dbReference type="ChEBI" id="CHEBI:456216"/>
    </reaction>
    <physiologicalReaction direction="left-to-right" evidence="16">
        <dbReference type="Rhea" id="RHEA:66133"/>
    </physiologicalReaction>
</comment>
<dbReference type="GO" id="GO:0016887">
    <property type="term" value="F:ATP hydrolysis activity"/>
    <property type="evidence" value="ECO:0007669"/>
    <property type="project" value="InterPro"/>
</dbReference>
<dbReference type="GO" id="GO:0140351">
    <property type="term" value="F:glycosylceramide flippase activity"/>
    <property type="evidence" value="ECO:0007669"/>
    <property type="project" value="UniProtKB-ARBA"/>
</dbReference>
<feature type="region of interest" description="Disordered" evidence="24">
    <location>
        <begin position="1"/>
        <end position="83"/>
    </location>
</feature>
<keyword evidence="11 23" id="KW-1278">Translocase</keyword>
<name>A0AB34KQI6_9PEZI</name>
<evidence type="ECO:0000256" key="2">
    <source>
        <dbReference type="ARBA" id="ARBA00004651"/>
    </source>
</evidence>
<evidence type="ECO:0000256" key="5">
    <source>
        <dbReference type="ARBA" id="ARBA00022475"/>
    </source>
</evidence>
<dbReference type="InterPro" id="IPR023298">
    <property type="entry name" value="ATPase_P-typ_TM_dom_sf"/>
</dbReference>
<feature type="active site" description="4-aspartylphosphate intermediate" evidence="20">
    <location>
        <position position="651"/>
    </location>
</feature>
<dbReference type="SFLD" id="SFLDF00027">
    <property type="entry name" value="p-type_atpase"/>
    <property type="match status" value="1"/>
</dbReference>
<evidence type="ECO:0000256" key="6">
    <source>
        <dbReference type="ARBA" id="ARBA00022692"/>
    </source>
</evidence>
<dbReference type="GO" id="GO:0099040">
    <property type="term" value="P:ceramide translocation"/>
    <property type="evidence" value="ECO:0007669"/>
    <property type="project" value="UniProtKB-ARBA"/>
</dbReference>
<comment type="catalytic activity">
    <reaction evidence="15 23">
        <text>ATP + H2O + phospholipidSide 1 = ADP + phosphate + phospholipidSide 2.</text>
        <dbReference type="EC" id="7.6.2.1"/>
    </reaction>
</comment>
<evidence type="ECO:0000256" key="20">
    <source>
        <dbReference type="PIRSR" id="PIRSR606539-1"/>
    </source>
</evidence>
<evidence type="ECO:0000256" key="15">
    <source>
        <dbReference type="ARBA" id="ARBA00034036"/>
    </source>
</evidence>
<dbReference type="CDD" id="cd02073">
    <property type="entry name" value="P-type_ATPase_APLT_Dnf-like"/>
    <property type="match status" value="1"/>
</dbReference>
<comment type="catalytic activity">
    <reaction evidence="17">
        <text>a beta-D-glucosyl-(1&lt;-&gt;1')-N-acylsphing-4-enine(out) + ATP + H2O = a beta-D-glucosyl-(1&lt;-&gt;1')-N-acylsphing-4-enine(in) + ADP + phosphate + H(+)</text>
        <dbReference type="Rhea" id="RHEA:66036"/>
        <dbReference type="ChEBI" id="CHEBI:15377"/>
        <dbReference type="ChEBI" id="CHEBI:15378"/>
        <dbReference type="ChEBI" id="CHEBI:22801"/>
        <dbReference type="ChEBI" id="CHEBI:30616"/>
        <dbReference type="ChEBI" id="CHEBI:43474"/>
        <dbReference type="ChEBI" id="CHEBI:456216"/>
    </reaction>
    <physiologicalReaction direction="left-to-right" evidence="17">
        <dbReference type="Rhea" id="RHEA:66037"/>
    </physiologicalReaction>
</comment>
<keyword evidence="28" id="KW-1185">Reference proteome</keyword>
<feature type="transmembrane region" description="Helical" evidence="23">
    <location>
        <begin position="1276"/>
        <end position="1294"/>
    </location>
</feature>
<comment type="cofactor">
    <cofactor evidence="1 22">
        <name>Mg(2+)</name>
        <dbReference type="ChEBI" id="CHEBI:18420"/>
    </cofactor>
</comment>
<feature type="binding site" evidence="21">
    <location>
        <position position="653"/>
    </location>
    <ligand>
        <name>ATP</name>
        <dbReference type="ChEBI" id="CHEBI:30616"/>
    </ligand>
</feature>
<dbReference type="Pfam" id="PF16209">
    <property type="entry name" value="PhoLip_ATPase_N"/>
    <property type="match status" value="1"/>
</dbReference>
<feature type="binding site" evidence="22">
    <location>
        <position position="1099"/>
    </location>
    <ligand>
        <name>Mg(2+)</name>
        <dbReference type="ChEBI" id="CHEBI:18420"/>
    </ligand>
</feature>
<dbReference type="GO" id="GO:0006897">
    <property type="term" value="P:endocytosis"/>
    <property type="evidence" value="ECO:0007669"/>
    <property type="project" value="UniProtKB-ARBA"/>
</dbReference>
<evidence type="ECO:0000256" key="13">
    <source>
        <dbReference type="ARBA" id="ARBA00023055"/>
    </source>
</evidence>
<feature type="transmembrane region" description="Helical" evidence="23">
    <location>
        <begin position="1153"/>
        <end position="1172"/>
    </location>
</feature>
<dbReference type="SUPFAM" id="SSF81660">
    <property type="entry name" value="Metal cation-transporting ATPase, ATP-binding domain N"/>
    <property type="match status" value="1"/>
</dbReference>
<dbReference type="PANTHER" id="PTHR24092:SF180">
    <property type="entry name" value="PHOSPHOLIPID-TRANSPORTING ATPASE DNF1-RELATED"/>
    <property type="match status" value="1"/>
</dbReference>
<dbReference type="FunFam" id="3.40.1110.10:FF:000048">
    <property type="entry name" value="Phospholipid-transporting ATPase"/>
    <property type="match status" value="1"/>
</dbReference>
<feature type="binding site" evidence="21">
    <location>
        <position position="1069"/>
    </location>
    <ligand>
        <name>ATP</name>
        <dbReference type="ChEBI" id="CHEBI:30616"/>
    </ligand>
</feature>
<evidence type="ECO:0000259" key="25">
    <source>
        <dbReference type="Pfam" id="PF16209"/>
    </source>
</evidence>
<feature type="domain" description="P-type ATPase C-terminal" evidence="26">
    <location>
        <begin position="1121"/>
        <end position="1370"/>
    </location>
</feature>
<dbReference type="PROSITE" id="PS00154">
    <property type="entry name" value="ATPASE_E1_E2"/>
    <property type="match status" value="1"/>
</dbReference>
<keyword evidence="8 21" id="KW-0547">Nucleotide-binding</keyword>
<dbReference type="NCBIfam" id="TIGR01652">
    <property type="entry name" value="ATPase-Plipid"/>
    <property type="match status" value="1"/>
</dbReference>
<evidence type="ECO:0000256" key="8">
    <source>
        <dbReference type="ARBA" id="ARBA00022741"/>
    </source>
</evidence>
<evidence type="ECO:0000313" key="27">
    <source>
        <dbReference type="EMBL" id="KAL1585921.1"/>
    </source>
</evidence>
<feature type="binding site" evidence="21">
    <location>
        <position position="1098"/>
    </location>
    <ligand>
        <name>ATP</name>
        <dbReference type="ChEBI" id="CHEBI:30616"/>
    </ligand>
</feature>
<feature type="compositionally biased region" description="Basic and acidic residues" evidence="24">
    <location>
        <begin position="1415"/>
        <end position="1432"/>
    </location>
</feature>